<name>A0AAW1JXN2_POPJA</name>
<dbReference type="Proteomes" id="UP001458880">
    <property type="component" value="Unassembled WGS sequence"/>
</dbReference>
<reference evidence="1 2" key="1">
    <citation type="journal article" date="2024" name="BMC Genomics">
        <title>De novo assembly and annotation of Popillia japonica's genome with initial clues to its potential as an invasive pest.</title>
        <authorList>
            <person name="Cucini C."/>
            <person name="Boschi S."/>
            <person name="Funari R."/>
            <person name="Cardaioli E."/>
            <person name="Iannotti N."/>
            <person name="Marturano G."/>
            <person name="Paoli F."/>
            <person name="Bruttini M."/>
            <person name="Carapelli A."/>
            <person name="Frati F."/>
            <person name="Nardi F."/>
        </authorList>
    </citation>
    <scope>NUCLEOTIDE SEQUENCE [LARGE SCALE GENOMIC DNA]</scope>
    <source>
        <strain evidence="1">DMR45628</strain>
    </source>
</reference>
<accession>A0AAW1JXN2</accession>
<evidence type="ECO:0000313" key="1">
    <source>
        <dbReference type="EMBL" id="KAK9709341.1"/>
    </source>
</evidence>
<protein>
    <submittedName>
        <fullName evidence="1">Uncharacterized protein</fullName>
    </submittedName>
</protein>
<gene>
    <name evidence="1" type="ORF">QE152_g26667</name>
</gene>
<comment type="caution">
    <text evidence="1">The sequence shown here is derived from an EMBL/GenBank/DDBJ whole genome shotgun (WGS) entry which is preliminary data.</text>
</comment>
<sequence>MNLVYCYKTKKSSSAFSTENKEVGPLEKICGAGIEFLFSASLGSSPKARTALPKIVGGQPYLPNTVTNRTGLDRLRRKQFTVPHFKTASDRRQMHRQTSKMSLIIVNILN</sequence>
<proteinExistence type="predicted"/>
<keyword evidence="2" id="KW-1185">Reference proteome</keyword>
<dbReference type="AlphaFoldDB" id="A0AAW1JXN2"/>
<organism evidence="1 2">
    <name type="scientific">Popillia japonica</name>
    <name type="common">Japanese beetle</name>
    <dbReference type="NCBI Taxonomy" id="7064"/>
    <lineage>
        <taxon>Eukaryota</taxon>
        <taxon>Metazoa</taxon>
        <taxon>Ecdysozoa</taxon>
        <taxon>Arthropoda</taxon>
        <taxon>Hexapoda</taxon>
        <taxon>Insecta</taxon>
        <taxon>Pterygota</taxon>
        <taxon>Neoptera</taxon>
        <taxon>Endopterygota</taxon>
        <taxon>Coleoptera</taxon>
        <taxon>Polyphaga</taxon>
        <taxon>Scarabaeiformia</taxon>
        <taxon>Scarabaeidae</taxon>
        <taxon>Rutelinae</taxon>
        <taxon>Popillia</taxon>
    </lineage>
</organism>
<evidence type="ECO:0000313" key="2">
    <source>
        <dbReference type="Proteomes" id="UP001458880"/>
    </source>
</evidence>
<dbReference type="EMBL" id="JASPKY010000311">
    <property type="protein sequence ID" value="KAK9709341.1"/>
    <property type="molecule type" value="Genomic_DNA"/>
</dbReference>